<keyword evidence="3" id="KW-0812">Transmembrane</keyword>
<feature type="coiled-coil region" evidence="1">
    <location>
        <begin position="333"/>
        <end position="380"/>
    </location>
</feature>
<comment type="caution">
    <text evidence="4">The sequence shown here is derived from an EMBL/GenBank/DDBJ whole genome shotgun (WGS) entry which is preliminary data.</text>
</comment>
<feature type="compositionally biased region" description="Low complexity" evidence="2">
    <location>
        <begin position="17"/>
        <end position="31"/>
    </location>
</feature>
<feature type="compositionally biased region" description="Polar residues" evidence="2">
    <location>
        <begin position="1"/>
        <end position="11"/>
    </location>
</feature>
<dbReference type="Proteomes" id="UP000242525">
    <property type="component" value="Unassembled WGS sequence"/>
</dbReference>
<feature type="compositionally biased region" description="Low complexity" evidence="2">
    <location>
        <begin position="137"/>
        <end position="159"/>
    </location>
</feature>
<protein>
    <submittedName>
        <fullName evidence="4">Uncharacterized protein</fullName>
    </submittedName>
</protein>
<keyword evidence="3" id="KW-0472">Membrane</keyword>
<dbReference type="EMBL" id="CCBN010000015">
    <property type="protein sequence ID" value="CDO56441.1"/>
    <property type="molecule type" value="Genomic_DNA"/>
</dbReference>
<evidence type="ECO:0000313" key="4">
    <source>
        <dbReference type="EMBL" id="CDO56441.1"/>
    </source>
</evidence>
<sequence length="484" mass="51452">MNRSPILQTNSKKTRGSTSSNSSTNSTNSTNAAQPPTLLLPMPSLVNTKEPNASSSASNLLRIPQHPGSGGGDTANTTAGKSTSVRHIRSQSSVNLSSAMKEARDGQYRHTRMASISRPDSNWQFDVNSPPAKHRTSAASSTTTIASNGGNSNVNASNGLGNGGGASAKPSTGGTGSSGDLLAPLPMNFLSGRRGKRHNVDMAAVTAATGGSTSAIPTRGSSTSIRGSLDTGSNNISSSPFNSDLNISPPAGPSSVSSSTTSSSSSSIQNLLGRKITMHTGVSDLKARVSSTLTSKITDSEFGLKQQLDNFSATLGDLQALKTECGTLVAAFVAETETAEKDTQRRLKELKDEMANFSTLDRLEARIRKAHATIDERKARLDELGVWVDAREVQKRVWRKRVTTARRAVIYMVLALGLLFFMLRNFSYISRTISKGIFGREDDTTLSIFKELEGADGDENNHLSRVDLPLEDIVSCLSDIEHCQ</sequence>
<dbReference type="STRING" id="1173061.A0A0J9XFW5"/>
<keyword evidence="1" id="KW-0175">Coiled coil</keyword>
<feature type="transmembrane region" description="Helical" evidence="3">
    <location>
        <begin position="408"/>
        <end position="426"/>
    </location>
</feature>
<evidence type="ECO:0000256" key="2">
    <source>
        <dbReference type="SAM" id="MobiDB-lite"/>
    </source>
</evidence>
<accession>A0A0J9XFW5</accession>
<feature type="compositionally biased region" description="Polar residues" evidence="2">
    <location>
        <begin position="219"/>
        <end position="246"/>
    </location>
</feature>
<name>A0A0J9XFW5_GEOCN</name>
<evidence type="ECO:0000256" key="3">
    <source>
        <dbReference type="SAM" id="Phobius"/>
    </source>
</evidence>
<keyword evidence="5" id="KW-1185">Reference proteome</keyword>
<evidence type="ECO:0000313" key="5">
    <source>
        <dbReference type="Proteomes" id="UP000242525"/>
    </source>
</evidence>
<dbReference type="AlphaFoldDB" id="A0A0J9XFW5"/>
<evidence type="ECO:0000256" key="1">
    <source>
        <dbReference type="SAM" id="Coils"/>
    </source>
</evidence>
<feature type="compositionally biased region" description="Polar residues" evidence="2">
    <location>
        <begin position="74"/>
        <end position="83"/>
    </location>
</feature>
<gene>
    <name evidence="4" type="ORF">BN980_GECA15s01242g</name>
</gene>
<feature type="region of interest" description="Disordered" evidence="2">
    <location>
        <begin position="1"/>
        <end position="180"/>
    </location>
</feature>
<feature type="compositionally biased region" description="Polar residues" evidence="2">
    <location>
        <begin position="45"/>
        <end position="59"/>
    </location>
</feature>
<keyword evidence="3" id="KW-1133">Transmembrane helix</keyword>
<organism evidence="4 5">
    <name type="scientific">Geotrichum candidum</name>
    <name type="common">Oospora lactis</name>
    <name type="synonym">Dipodascus geotrichum</name>
    <dbReference type="NCBI Taxonomy" id="1173061"/>
    <lineage>
        <taxon>Eukaryota</taxon>
        <taxon>Fungi</taxon>
        <taxon>Dikarya</taxon>
        <taxon>Ascomycota</taxon>
        <taxon>Saccharomycotina</taxon>
        <taxon>Dipodascomycetes</taxon>
        <taxon>Dipodascales</taxon>
        <taxon>Dipodascaceae</taxon>
        <taxon>Geotrichum</taxon>
    </lineage>
</organism>
<reference evidence="4" key="1">
    <citation type="submission" date="2014-03" db="EMBL/GenBank/DDBJ databases">
        <authorList>
            <person name="Casaregola S."/>
        </authorList>
    </citation>
    <scope>NUCLEOTIDE SEQUENCE [LARGE SCALE GENOMIC DNA]</scope>
    <source>
        <strain evidence="4">CLIB 918</strain>
    </source>
</reference>
<feature type="compositionally biased region" description="Low complexity" evidence="2">
    <location>
        <begin position="254"/>
        <end position="267"/>
    </location>
</feature>
<feature type="region of interest" description="Disordered" evidence="2">
    <location>
        <begin position="210"/>
        <end position="268"/>
    </location>
</feature>
<feature type="compositionally biased region" description="Polar residues" evidence="2">
    <location>
        <begin position="118"/>
        <end position="127"/>
    </location>
</feature>
<proteinExistence type="predicted"/>